<dbReference type="EMBL" id="LJZR01000050">
    <property type="protein sequence ID" value="KPQ32647.1"/>
    <property type="molecule type" value="Genomic_DNA"/>
</dbReference>
<keyword evidence="7" id="KW-0406">Ion transport</keyword>
<dbReference type="Pfam" id="PF00528">
    <property type="entry name" value="BPD_transp_1"/>
    <property type="match status" value="1"/>
</dbReference>
<keyword evidence="8 9" id="KW-0472">Membrane</keyword>
<evidence type="ECO:0000256" key="9">
    <source>
        <dbReference type="RuleBase" id="RU363032"/>
    </source>
</evidence>
<accession>A0A0P7ZRN3</accession>
<evidence type="ECO:0000256" key="7">
    <source>
        <dbReference type="ARBA" id="ARBA00023065"/>
    </source>
</evidence>
<dbReference type="SUPFAM" id="SSF161098">
    <property type="entry name" value="MetI-like"/>
    <property type="match status" value="1"/>
</dbReference>
<feature type="transmembrane region" description="Helical" evidence="9">
    <location>
        <begin position="251"/>
        <end position="271"/>
    </location>
</feature>
<evidence type="ECO:0000256" key="2">
    <source>
        <dbReference type="ARBA" id="ARBA00022448"/>
    </source>
</evidence>
<keyword evidence="2 9" id="KW-0813">Transport</keyword>
<keyword evidence="3" id="KW-1003">Cell membrane</keyword>
<comment type="caution">
    <text evidence="11">The sequence shown here is derived from an EMBL/GenBank/DDBJ whole genome shotgun (WGS) entry which is preliminary data.</text>
</comment>
<feature type="domain" description="ABC transmembrane type-1" evidence="10">
    <location>
        <begin position="120"/>
        <end position="300"/>
    </location>
</feature>
<evidence type="ECO:0000256" key="4">
    <source>
        <dbReference type="ARBA" id="ARBA00022519"/>
    </source>
</evidence>
<organism evidence="11 12">
    <name type="scientific">Phormidesmis priestleyi Ana</name>
    <dbReference type="NCBI Taxonomy" id="1666911"/>
    <lineage>
        <taxon>Bacteria</taxon>
        <taxon>Bacillati</taxon>
        <taxon>Cyanobacteriota</taxon>
        <taxon>Cyanophyceae</taxon>
        <taxon>Leptolyngbyales</taxon>
        <taxon>Leptolyngbyaceae</taxon>
        <taxon>Phormidesmis</taxon>
    </lineage>
</organism>
<dbReference type="FunFam" id="1.10.3720.10:FF:000003">
    <property type="entry name" value="Aliphatic sulfonate ABC transporter permease"/>
    <property type="match status" value="1"/>
</dbReference>
<dbReference type="CDD" id="cd06261">
    <property type="entry name" value="TM_PBP2"/>
    <property type="match status" value="1"/>
</dbReference>
<gene>
    <name evidence="11" type="primary">nrtB</name>
    <name evidence="11" type="ORF">HLUCCA11_20990</name>
</gene>
<feature type="transmembrane region" description="Helical" evidence="9">
    <location>
        <begin position="226"/>
        <end position="245"/>
    </location>
</feature>
<evidence type="ECO:0000313" key="12">
    <source>
        <dbReference type="Proteomes" id="UP000050465"/>
    </source>
</evidence>
<dbReference type="InterPro" id="IPR000515">
    <property type="entry name" value="MetI-like"/>
</dbReference>
<comment type="subcellular location">
    <subcellularLocation>
        <location evidence="1">Cell inner membrane</location>
        <topology evidence="1">Multi-pass membrane protein</topology>
    </subcellularLocation>
    <subcellularLocation>
        <location evidence="9">Cell membrane</location>
        <topology evidence="9">Multi-pass membrane protein</topology>
    </subcellularLocation>
</comment>
<keyword evidence="5 9" id="KW-0812">Transmembrane</keyword>
<dbReference type="PROSITE" id="PS50928">
    <property type="entry name" value="ABC_TM1"/>
    <property type="match status" value="1"/>
</dbReference>
<dbReference type="NCBIfam" id="TIGR01183">
    <property type="entry name" value="ntrB"/>
    <property type="match status" value="1"/>
</dbReference>
<dbReference type="GO" id="GO:0006811">
    <property type="term" value="P:monoatomic ion transport"/>
    <property type="evidence" value="ECO:0007669"/>
    <property type="project" value="UniProtKB-KW"/>
</dbReference>
<feature type="transmembrane region" description="Helical" evidence="9">
    <location>
        <begin position="184"/>
        <end position="205"/>
    </location>
</feature>
<evidence type="ECO:0000256" key="8">
    <source>
        <dbReference type="ARBA" id="ARBA00023136"/>
    </source>
</evidence>
<feature type="transmembrane region" description="Helical" evidence="9">
    <location>
        <begin position="283"/>
        <end position="308"/>
    </location>
</feature>
<protein>
    <submittedName>
        <fullName evidence="11">ABC-type nitrate/nitrite uptake system permease component NrtB</fullName>
    </submittedName>
</protein>
<sequence>MRENRYFVCLLVPKQGFEFGIAEILLEIECPITLQRAMSANLTPPITKPNFLVSWLKNPPQKLFRPLIALLFILTLWQVLCGSPESSLPSPIKTFQDTSDLIFNPFFDNGGTDKGLFWQILASLQRVAVGYTLAAIVGIGLGILIGSNAFMFEALDPLFQILRTVPPLAWLPIALAGFQEANPSAIFVIFITAIWPIIINTTVGVQQIPQDYKNVAKVLRLKGFKYFREIMFPAAVPYIFTGLRIGIGLSWLAIVAAEMLVGGVGIGFFIWDSYNSSQLSEIILALIYVGVVGLILDRLVGWVASLVVPSEPQV</sequence>
<dbReference type="Gene3D" id="1.10.3720.10">
    <property type="entry name" value="MetI-like"/>
    <property type="match status" value="1"/>
</dbReference>
<name>A0A0P7ZRN3_9CYAN</name>
<dbReference type="STRING" id="1666911.HLUCCA11_20990"/>
<dbReference type="AlphaFoldDB" id="A0A0P7ZRN3"/>
<evidence type="ECO:0000313" key="11">
    <source>
        <dbReference type="EMBL" id="KPQ32647.1"/>
    </source>
</evidence>
<keyword evidence="4" id="KW-0997">Cell inner membrane</keyword>
<dbReference type="PANTHER" id="PTHR30151:SF7">
    <property type="entry name" value="NITRATE IMPORT PERMEASE PROTEIN NRTB"/>
    <property type="match status" value="1"/>
</dbReference>
<proteinExistence type="inferred from homology"/>
<keyword evidence="6 9" id="KW-1133">Transmembrane helix</keyword>
<dbReference type="PATRIC" id="fig|1666911.3.peg.3148"/>
<dbReference type="InterPro" id="IPR005889">
    <property type="entry name" value="NtrB"/>
</dbReference>
<dbReference type="GO" id="GO:0005886">
    <property type="term" value="C:plasma membrane"/>
    <property type="evidence" value="ECO:0007669"/>
    <property type="project" value="UniProtKB-SubCell"/>
</dbReference>
<dbReference type="GO" id="GO:0042918">
    <property type="term" value="P:alkanesulfonate transmembrane transport"/>
    <property type="evidence" value="ECO:0007669"/>
    <property type="project" value="UniProtKB-ARBA"/>
</dbReference>
<comment type="similarity">
    <text evidence="9">Belongs to the binding-protein-dependent transport system permease family.</text>
</comment>
<feature type="transmembrane region" description="Helical" evidence="9">
    <location>
        <begin position="128"/>
        <end position="146"/>
    </location>
</feature>
<reference evidence="11 12" key="1">
    <citation type="submission" date="2015-09" db="EMBL/GenBank/DDBJ databases">
        <title>Identification and resolution of microdiversity through metagenomic sequencing of parallel consortia.</title>
        <authorList>
            <person name="Nelson W.C."/>
            <person name="Romine M.F."/>
            <person name="Lindemann S.R."/>
        </authorList>
    </citation>
    <scope>NUCLEOTIDE SEQUENCE [LARGE SCALE GENOMIC DNA]</scope>
    <source>
        <strain evidence="11">Ana</strain>
    </source>
</reference>
<dbReference type="PANTHER" id="PTHR30151">
    <property type="entry name" value="ALKANE SULFONATE ABC TRANSPORTER-RELATED, MEMBRANE SUBUNIT"/>
    <property type="match status" value="1"/>
</dbReference>
<dbReference type="GO" id="GO:0015112">
    <property type="term" value="F:nitrate transmembrane transporter activity"/>
    <property type="evidence" value="ECO:0007669"/>
    <property type="project" value="InterPro"/>
</dbReference>
<evidence type="ECO:0000256" key="1">
    <source>
        <dbReference type="ARBA" id="ARBA00004429"/>
    </source>
</evidence>
<evidence type="ECO:0000256" key="3">
    <source>
        <dbReference type="ARBA" id="ARBA00022475"/>
    </source>
</evidence>
<evidence type="ECO:0000256" key="6">
    <source>
        <dbReference type="ARBA" id="ARBA00022989"/>
    </source>
</evidence>
<evidence type="ECO:0000259" key="10">
    <source>
        <dbReference type="PROSITE" id="PS50928"/>
    </source>
</evidence>
<dbReference type="Proteomes" id="UP000050465">
    <property type="component" value="Unassembled WGS sequence"/>
</dbReference>
<dbReference type="InterPro" id="IPR035906">
    <property type="entry name" value="MetI-like_sf"/>
</dbReference>
<evidence type="ECO:0000256" key="5">
    <source>
        <dbReference type="ARBA" id="ARBA00022692"/>
    </source>
</evidence>